<organism evidence="3 4">
    <name type="scientific">Paraburkholderia kururiensis</name>
    <dbReference type="NCBI Taxonomy" id="984307"/>
    <lineage>
        <taxon>Bacteria</taxon>
        <taxon>Pseudomonadati</taxon>
        <taxon>Pseudomonadota</taxon>
        <taxon>Betaproteobacteria</taxon>
        <taxon>Burkholderiales</taxon>
        <taxon>Burkholderiaceae</taxon>
        <taxon>Paraburkholderia</taxon>
    </lineage>
</organism>
<feature type="compositionally biased region" description="Low complexity" evidence="1">
    <location>
        <begin position="289"/>
        <end position="305"/>
    </location>
</feature>
<dbReference type="Proteomes" id="UP001325479">
    <property type="component" value="Chromosome"/>
</dbReference>
<feature type="transmembrane region" description="Helical" evidence="2">
    <location>
        <begin position="101"/>
        <end position="121"/>
    </location>
</feature>
<sequence length="353" mass="36896">MFTQTARRQRSPTPSCRRCGTALYEHVAFCPYCGIDHPLAAPGEIAAAAQASVASATMQPAQHAALIAAAPVAPAHTPYADALASLESPGAMPRGKSRWGFMRAAMIVTALTLVYVSLLLLTGNRPDRASDTTDVARTASGSITPSTPGASSSGTATSATTSTANAPQASADSARQAPRFANLVESLRAARASLATNNLSDARIALDAAAAMEPKREDVRQFQRDLAAIEVRRDAALRSARQCEQNRMWPCVRQYANTALSIDSGSNDAKALLQHAIVASAWTALPQQQASHAPARAAAQAAHTSRAPRKEAATTDSTTNTASPPDTSEIDAQQRAIVESGWKHPPSNAAPAQ</sequence>
<evidence type="ECO:0000313" key="4">
    <source>
        <dbReference type="Proteomes" id="UP001325479"/>
    </source>
</evidence>
<evidence type="ECO:0000313" key="3">
    <source>
        <dbReference type="EMBL" id="WQD78717.1"/>
    </source>
</evidence>
<name>A0ABZ0WMW7_9BURK</name>
<feature type="region of interest" description="Disordered" evidence="1">
    <location>
        <begin position="289"/>
        <end position="353"/>
    </location>
</feature>
<evidence type="ECO:0000256" key="2">
    <source>
        <dbReference type="SAM" id="Phobius"/>
    </source>
</evidence>
<feature type="region of interest" description="Disordered" evidence="1">
    <location>
        <begin position="127"/>
        <end position="174"/>
    </location>
</feature>
<feature type="compositionally biased region" description="Low complexity" evidence="1">
    <location>
        <begin position="140"/>
        <end position="171"/>
    </location>
</feature>
<proteinExistence type="predicted"/>
<feature type="compositionally biased region" description="Low complexity" evidence="1">
    <location>
        <begin position="314"/>
        <end position="327"/>
    </location>
</feature>
<keyword evidence="2" id="KW-0812">Transmembrane</keyword>
<keyword evidence="2" id="KW-1133">Transmembrane helix</keyword>
<keyword evidence="2" id="KW-0472">Membrane</keyword>
<keyword evidence="4" id="KW-1185">Reference proteome</keyword>
<protein>
    <submittedName>
        <fullName evidence="3">Zinc ribbon domain-containing protein</fullName>
    </submittedName>
</protein>
<dbReference type="EMBL" id="CP139965">
    <property type="protein sequence ID" value="WQD78717.1"/>
    <property type="molecule type" value="Genomic_DNA"/>
</dbReference>
<reference evidence="3 4" key="1">
    <citation type="submission" date="2023-12" db="EMBL/GenBank/DDBJ databases">
        <title>Genome sequencing and assembly of bacterial species from a model synthetic community.</title>
        <authorList>
            <person name="Hogle S.L."/>
        </authorList>
    </citation>
    <scope>NUCLEOTIDE SEQUENCE [LARGE SCALE GENOMIC DNA]</scope>
    <source>
        <strain evidence="3 4">HAMBI 2494</strain>
    </source>
</reference>
<accession>A0ABZ0WMW7</accession>
<evidence type="ECO:0000256" key="1">
    <source>
        <dbReference type="SAM" id="MobiDB-lite"/>
    </source>
</evidence>
<gene>
    <name evidence="3" type="ORF">U0042_03125</name>
</gene>
<dbReference type="RefSeq" id="WP_157977789.1">
    <property type="nucleotide sequence ID" value="NZ_CP139965.1"/>
</dbReference>